<dbReference type="InterPro" id="IPR005119">
    <property type="entry name" value="LysR_subst-bd"/>
</dbReference>
<feature type="domain" description="HTH lysR-type" evidence="5">
    <location>
        <begin position="3"/>
        <end position="60"/>
    </location>
</feature>
<dbReference type="CDD" id="cd08474">
    <property type="entry name" value="PBP2_CrgA_like_5"/>
    <property type="match status" value="1"/>
</dbReference>
<dbReference type="GO" id="GO:0006351">
    <property type="term" value="P:DNA-templated transcription"/>
    <property type="evidence" value="ECO:0007669"/>
    <property type="project" value="TreeGrafter"/>
</dbReference>
<protein>
    <submittedName>
        <fullName evidence="6">DNA-binding transcriptional regulator, LysR family</fullName>
    </submittedName>
</protein>
<organism evidence="6 7">
    <name type="scientific">Bosea lupini</name>
    <dbReference type="NCBI Taxonomy" id="1036779"/>
    <lineage>
        <taxon>Bacteria</taxon>
        <taxon>Pseudomonadati</taxon>
        <taxon>Pseudomonadota</taxon>
        <taxon>Alphaproteobacteria</taxon>
        <taxon>Hyphomicrobiales</taxon>
        <taxon>Boseaceae</taxon>
        <taxon>Bosea</taxon>
    </lineage>
</organism>
<dbReference type="InterPro" id="IPR058163">
    <property type="entry name" value="LysR-type_TF_proteobact-type"/>
</dbReference>
<comment type="similarity">
    <text evidence="1">Belongs to the LysR transcriptional regulatory family.</text>
</comment>
<evidence type="ECO:0000256" key="2">
    <source>
        <dbReference type="ARBA" id="ARBA00023015"/>
    </source>
</evidence>
<evidence type="ECO:0000256" key="3">
    <source>
        <dbReference type="ARBA" id="ARBA00023125"/>
    </source>
</evidence>
<dbReference type="OrthoDB" id="9813056at2"/>
<dbReference type="GO" id="GO:0003700">
    <property type="term" value="F:DNA-binding transcription factor activity"/>
    <property type="evidence" value="ECO:0007669"/>
    <property type="project" value="InterPro"/>
</dbReference>
<dbReference type="SUPFAM" id="SSF46785">
    <property type="entry name" value="Winged helix' DNA-binding domain"/>
    <property type="match status" value="1"/>
</dbReference>
<evidence type="ECO:0000313" key="7">
    <source>
        <dbReference type="Proteomes" id="UP000199664"/>
    </source>
</evidence>
<name>A0A1H8AV12_9HYPH</name>
<dbReference type="PANTHER" id="PTHR30537:SF1">
    <property type="entry name" value="HTH-TYPE TRANSCRIPTIONAL REGULATOR PGRR"/>
    <property type="match status" value="1"/>
</dbReference>
<evidence type="ECO:0000313" key="6">
    <source>
        <dbReference type="EMBL" id="SEM73347.1"/>
    </source>
</evidence>
<dbReference type="EMBL" id="FOAN01000022">
    <property type="protein sequence ID" value="SEM73347.1"/>
    <property type="molecule type" value="Genomic_DNA"/>
</dbReference>
<evidence type="ECO:0000259" key="5">
    <source>
        <dbReference type="PROSITE" id="PS50931"/>
    </source>
</evidence>
<dbReference type="PROSITE" id="PS50931">
    <property type="entry name" value="HTH_LYSR"/>
    <property type="match status" value="1"/>
</dbReference>
<dbReference type="PANTHER" id="PTHR30537">
    <property type="entry name" value="HTH-TYPE TRANSCRIPTIONAL REGULATOR"/>
    <property type="match status" value="1"/>
</dbReference>
<accession>A0A1H8AV12</accession>
<dbReference type="FunFam" id="1.10.10.10:FF:000001">
    <property type="entry name" value="LysR family transcriptional regulator"/>
    <property type="match status" value="1"/>
</dbReference>
<keyword evidence="4" id="KW-0804">Transcription</keyword>
<evidence type="ECO:0000256" key="1">
    <source>
        <dbReference type="ARBA" id="ARBA00009437"/>
    </source>
</evidence>
<dbReference type="AlphaFoldDB" id="A0A1H8AV12"/>
<gene>
    <name evidence="6" type="ORF">SAMN04515666_1223</name>
</gene>
<keyword evidence="2" id="KW-0805">Transcription regulation</keyword>
<dbReference type="InterPro" id="IPR000847">
    <property type="entry name" value="LysR_HTH_N"/>
</dbReference>
<proteinExistence type="inferred from homology"/>
<reference evidence="7" key="1">
    <citation type="submission" date="2016-10" db="EMBL/GenBank/DDBJ databases">
        <authorList>
            <person name="Varghese N."/>
            <person name="Submissions S."/>
        </authorList>
    </citation>
    <scope>NUCLEOTIDE SEQUENCE [LARGE SCALE GENOMIC DNA]</scope>
    <source>
        <strain evidence="7">LMG 26383,CCUG 61248,R- 45681</strain>
    </source>
</reference>
<dbReference type="SUPFAM" id="SSF53850">
    <property type="entry name" value="Periplasmic binding protein-like II"/>
    <property type="match status" value="1"/>
</dbReference>
<dbReference type="Pfam" id="PF00126">
    <property type="entry name" value="HTH_1"/>
    <property type="match status" value="1"/>
</dbReference>
<dbReference type="Proteomes" id="UP000199664">
    <property type="component" value="Unassembled WGS sequence"/>
</dbReference>
<keyword evidence="3 6" id="KW-0238">DNA-binding</keyword>
<dbReference type="Gene3D" id="1.10.10.10">
    <property type="entry name" value="Winged helix-like DNA-binding domain superfamily/Winged helix DNA-binding domain"/>
    <property type="match status" value="1"/>
</dbReference>
<dbReference type="InterPro" id="IPR036390">
    <property type="entry name" value="WH_DNA-bd_sf"/>
</dbReference>
<dbReference type="STRING" id="1036779.SAMN04515666_1223"/>
<dbReference type="GO" id="GO:0043565">
    <property type="term" value="F:sequence-specific DNA binding"/>
    <property type="evidence" value="ECO:0007669"/>
    <property type="project" value="TreeGrafter"/>
</dbReference>
<sequence>MKLSFAEAEAVIAVARHGGFRAAGRSLGQTSSALSHAVAGLENRLAVKLFNRTTRSVSLTAAGEQFVNGIGPALQSIGQTIDELGAEASEPSGTLRITTSLGAARMMLEPILLAYSTRYPKVTLEIATDAAFVDLADGSFDAGARLADAVPPDMVAVPIFPWLRMIVVGATDYFAERPKPSSPLDLAKHHCIQHRMANGRLYRWEFERRGEAMTVDVPGVLIFDATELALSAALAGVGLAYVEETSARPHVEAGRLIEVLSEWTPPFPGLSLYFSGRRNIPLKLRALIDLIREGGR</sequence>
<dbReference type="Pfam" id="PF03466">
    <property type="entry name" value="LysR_substrate"/>
    <property type="match status" value="1"/>
</dbReference>
<evidence type="ECO:0000256" key="4">
    <source>
        <dbReference type="ARBA" id="ARBA00023163"/>
    </source>
</evidence>
<dbReference type="InterPro" id="IPR036388">
    <property type="entry name" value="WH-like_DNA-bd_sf"/>
</dbReference>
<dbReference type="Gene3D" id="3.40.190.290">
    <property type="match status" value="1"/>
</dbReference>
<dbReference type="RefSeq" id="WP_091843825.1">
    <property type="nucleotide sequence ID" value="NZ_FOAN01000022.1"/>
</dbReference>
<keyword evidence="7" id="KW-1185">Reference proteome</keyword>